<dbReference type="InterPro" id="IPR052514">
    <property type="entry name" value="SAM-dependent_MTase"/>
</dbReference>
<proteinExistence type="predicted"/>
<dbReference type="NCBIfam" id="TIGR01444">
    <property type="entry name" value="fkbM_fam"/>
    <property type="match status" value="1"/>
</dbReference>
<dbReference type="PANTHER" id="PTHR34203:SF15">
    <property type="entry name" value="SLL1173 PROTEIN"/>
    <property type="match status" value="1"/>
</dbReference>
<sequence length="289" mass="32292">MKSLLDQLVCGYLRRVPITEGKGRIYRRFARRDWPVGAFVNVRTKDGFLLRLNPRNEEHRRIYYYGEHDERYELALLRKIIQPGDVFWDIGANVGYYTCLAATLVGEPGRVVAFEPAPTTRNFLEDNIRLNAFSNVAVLPYAVGERNGVAAIHMSDPALGEGTASLNASDDKSFSVDIEVRRLDDLYSSLPPPMVVKIDVEGVFGQLWRGARGFFSAHAPIVMAELKGEAFVSAAGNLGEEIAALGYSMFEIHKHSIRRVADPATSRKRNFILVKQDSPAFARLESMVA</sequence>
<dbReference type="EMBL" id="AP012547">
    <property type="protein sequence ID" value="BAO31305.1"/>
    <property type="molecule type" value="Genomic_DNA"/>
</dbReference>
<dbReference type="HOGENOM" id="CLU_074577_0_0_4"/>
<name>W0SL20_9PROT</name>
<dbReference type="Pfam" id="PF05050">
    <property type="entry name" value="Methyltransf_21"/>
    <property type="match status" value="1"/>
</dbReference>
<feature type="domain" description="Methyltransferase FkbM" evidence="1">
    <location>
        <begin position="89"/>
        <end position="245"/>
    </location>
</feature>
<gene>
    <name evidence="2" type="ORF">SUTH_03535</name>
</gene>
<evidence type="ECO:0000313" key="2">
    <source>
        <dbReference type="EMBL" id="BAO31305.1"/>
    </source>
</evidence>
<keyword evidence="3" id="KW-1185">Reference proteome</keyword>
<dbReference type="AlphaFoldDB" id="W0SL20"/>
<dbReference type="Gene3D" id="3.40.50.150">
    <property type="entry name" value="Vaccinia Virus protein VP39"/>
    <property type="match status" value="1"/>
</dbReference>
<accession>W0SL20</accession>
<evidence type="ECO:0000313" key="3">
    <source>
        <dbReference type="Proteomes" id="UP000031637"/>
    </source>
</evidence>
<dbReference type="InterPro" id="IPR006342">
    <property type="entry name" value="FkbM_mtfrase"/>
</dbReference>
<dbReference type="PANTHER" id="PTHR34203">
    <property type="entry name" value="METHYLTRANSFERASE, FKBM FAMILY PROTEIN"/>
    <property type="match status" value="1"/>
</dbReference>
<protein>
    <recommendedName>
        <fullName evidence="1">Methyltransferase FkbM domain-containing protein</fullName>
    </recommendedName>
</protein>
<dbReference type="Proteomes" id="UP000031637">
    <property type="component" value="Chromosome"/>
</dbReference>
<dbReference type="STRING" id="1223802.SUTH_03535"/>
<reference evidence="2 3" key="1">
    <citation type="journal article" date="2014" name="Syst. Appl. Microbiol.">
        <title>Complete genomes of freshwater sulfur oxidizers Sulfuricella denitrificans skB26 and Sulfuritalea hydrogenivorans sk43H: genetic insights into the sulfur oxidation pathway of betaproteobacteria.</title>
        <authorList>
            <person name="Watanabe T."/>
            <person name="Kojima H."/>
            <person name="Fukui M."/>
        </authorList>
    </citation>
    <scope>NUCLEOTIDE SEQUENCE [LARGE SCALE GENOMIC DNA]</scope>
    <source>
        <strain evidence="2">DSM22779</strain>
    </source>
</reference>
<organism evidence="2 3">
    <name type="scientific">Sulfuritalea hydrogenivorans sk43H</name>
    <dbReference type="NCBI Taxonomy" id="1223802"/>
    <lineage>
        <taxon>Bacteria</taxon>
        <taxon>Pseudomonadati</taxon>
        <taxon>Pseudomonadota</taxon>
        <taxon>Betaproteobacteria</taxon>
        <taxon>Nitrosomonadales</taxon>
        <taxon>Sterolibacteriaceae</taxon>
        <taxon>Sulfuritalea</taxon>
    </lineage>
</organism>
<dbReference type="KEGG" id="shd:SUTH_03535"/>
<evidence type="ECO:0000259" key="1">
    <source>
        <dbReference type="Pfam" id="PF05050"/>
    </source>
</evidence>
<dbReference type="InterPro" id="IPR029063">
    <property type="entry name" value="SAM-dependent_MTases_sf"/>
</dbReference>
<dbReference type="SUPFAM" id="SSF53335">
    <property type="entry name" value="S-adenosyl-L-methionine-dependent methyltransferases"/>
    <property type="match status" value="1"/>
</dbReference>